<dbReference type="AlphaFoldDB" id="A0A5R9L3M5"/>
<dbReference type="Pfam" id="PF04336">
    <property type="entry name" value="ACP_PD"/>
    <property type="match status" value="1"/>
</dbReference>
<evidence type="ECO:0000313" key="4">
    <source>
        <dbReference type="EMBL" id="TLV02987.1"/>
    </source>
</evidence>
<dbReference type="PIRSF" id="PIRSF011489">
    <property type="entry name" value="DUF479"/>
    <property type="match status" value="1"/>
</dbReference>
<keyword evidence="2" id="KW-0378">Hydrolase</keyword>
<keyword evidence="5" id="KW-1185">Reference proteome</keyword>
<name>A0A5R9L3M5_9BACT</name>
<sequence>MNFLAHILLSGEQEGVLMGNYVGDFIKGRLTDEKTVGWNPDYVLGLKLHRFIDSFTDTHPLVQEAKEVAALAQGKLSGIVMDIYFDYFLASKFSDYCDVPLKVYAHDKYALIEKNEYLIPEEMIPMVRSMIRQDWLTTYATFEGIDLTFQRLSRRAPFLAPIKTAVSDLKNNEAFYYEKFKDFYPDLTKNAALFLAENAVV</sequence>
<dbReference type="Proteomes" id="UP000306402">
    <property type="component" value="Unassembled WGS sequence"/>
</dbReference>
<dbReference type="GO" id="GO:0006633">
    <property type="term" value="P:fatty acid biosynthetic process"/>
    <property type="evidence" value="ECO:0007669"/>
    <property type="project" value="InterPro"/>
</dbReference>
<protein>
    <submittedName>
        <fullName evidence="4">DUF479 domain-containing protein</fullName>
    </submittedName>
</protein>
<evidence type="ECO:0000256" key="1">
    <source>
        <dbReference type="ARBA" id="ARBA00022516"/>
    </source>
</evidence>
<evidence type="ECO:0000256" key="2">
    <source>
        <dbReference type="ARBA" id="ARBA00022801"/>
    </source>
</evidence>
<accession>A0A5R9L3M5</accession>
<evidence type="ECO:0000313" key="5">
    <source>
        <dbReference type="Proteomes" id="UP000306402"/>
    </source>
</evidence>
<dbReference type="RefSeq" id="WP_138364195.1">
    <property type="nucleotide sequence ID" value="NZ_VCEJ01000002.1"/>
</dbReference>
<keyword evidence="1" id="KW-0444">Lipid biosynthesis</keyword>
<organism evidence="4 5">
    <name type="scientific">Dyadobacter luticola</name>
    <dbReference type="NCBI Taxonomy" id="1979387"/>
    <lineage>
        <taxon>Bacteria</taxon>
        <taxon>Pseudomonadati</taxon>
        <taxon>Bacteroidota</taxon>
        <taxon>Cytophagia</taxon>
        <taxon>Cytophagales</taxon>
        <taxon>Spirosomataceae</taxon>
        <taxon>Dyadobacter</taxon>
    </lineage>
</organism>
<dbReference type="GO" id="GO:0008770">
    <property type="term" value="F:[acyl-carrier-protein] phosphodiesterase activity"/>
    <property type="evidence" value="ECO:0007669"/>
    <property type="project" value="InterPro"/>
</dbReference>
<evidence type="ECO:0000256" key="3">
    <source>
        <dbReference type="ARBA" id="ARBA00023098"/>
    </source>
</evidence>
<keyword evidence="3" id="KW-0443">Lipid metabolism</keyword>
<reference evidence="4 5" key="1">
    <citation type="submission" date="2019-05" db="EMBL/GenBank/DDBJ databases">
        <authorList>
            <person name="Qu J.-H."/>
        </authorList>
    </citation>
    <scope>NUCLEOTIDE SEQUENCE [LARGE SCALE GENOMIC DNA]</scope>
    <source>
        <strain evidence="4 5">T17</strain>
    </source>
</reference>
<comment type="caution">
    <text evidence="4">The sequence shown here is derived from an EMBL/GenBank/DDBJ whole genome shotgun (WGS) entry which is preliminary data.</text>
</comment>
<gene>
    <name evidence="4" type="ORF">FEN17_05075</name>
</gene>
<dbReference type="PANTHER" id="PTHR38764">
    <property type="entry name" value="ACYL CARRIER PROTEIN PHOSPHODIESTERASE"/>
    <property type="match status" value="1"/>
</dbReference>
<dbReference type="PANTHER" id="PTHR38764:SF1">
    <property type="entry name" value="ACYL CARRIER PROTEIN PHOSPHODIESTERASE"/>
    <property type="match status" value="1"/>
</dbReference>
<dbReference type="OrthoDB" id="8442777at2"/>
<dbReference type="InterPro" id="IPR007431">
    <property type="entry name" value="ACP_PD"/>
</dbReference>
<dbReference type="EMBL" id="VCEJ01000002">
    <property type="protein sequence ID" value="TLV02987.1"/>
    <property type="molecule type" value="Genomic_DNA"/>
</dbReference>
<proteinExistence type="predicted"/>